<dbReference type="Proteomes" id="UP000291088">
    <property type="component" value="Unassembled WGS sequence"/>
</dbReference>
<evidence type="ECO:0000259" key="6">
    <source>
        <dbReference type="Pfam" id="PF01555"/>
    </source>
</evidence>
<dbReference type="InterPro" id="IPR029063">
    <property type="entry name" value="SAM-dependent_MTases_sf"/>
</dbReference>
<comment type="catalytic activity">
    <reaction evidence="4">
        <text>a 2'-deoxyadenosine in DNA + S-adenosyl-L-methionine = an N(6)-methyl-2'-deoxyadenosine in DNA + S-adenosyl-L-homocysteine + H(+)</text>
        <dbReference type="Rhea" id="RHEA:15197"/>
        <dbReference type="Rhea" id="RHEA-COMP:12418"/>
        <dbReference type="Rhea" id="RHEA-COMP:12419"/>
        <dbReference type="ChEBI" id="CHEBI:15378"/>
        <dbReference type="ChEBI" id="CHEBI:57856"/>
        <dbReference type="ChEBI" id="CHEBI:59789"/>
        <dbReference type="ChEBI" id="CHEBI:90615"/>
        <dbReference type="ChEBI" id="CHEBI:90616"/>
        <dbReference type="EC" id="2.1.1.72"/>
    </reaction>
</comment>
<keyword evidence="8" id="KW-1185">Reference proteome</keyword>
<reference evidence="7 8" key="1">
    <citation type="submission" date="2019-01" db="EMBL/GenBank/DDBJ databases">
        <authorList>
            <person name="Deng T."/>
        </authorList>
    </citation>
    <scope>NUCLEOTIDE SEQUENCE [LARGE SCALE GENOMIC DNA]</scope>
    <source>
        <strain evidence="7 8">F8825</strain>
    </source>
</reference>
<dbReference type="SUPFAM" id="SSF53335">
    <property type="entry name" value="S-adenosyl-L-methionine-dependent methyltransferases"/>
    <property type="match status" value="1"/>
</dbReference>
<dbReference type="RefSeq" id="WP_129333448.1">
    <property type="nucleotide sequence ID" value="NZ_SDVB01000253.1"/>
</dbReference>
<evidence type="ECO:0000256" key="3">
    <source>
        <dbReference type="ARBA" id="ARBA00022679"/>
    </source>
</evidence>
<dbReference type="PROSITE" id="PS00092">
    <property type="entry name" value="N6_MTASE"/>
    <property type="match status" value="1"/>
</dbReference>
<evidence type="ECO:0000256" key="5">
    <source>
        <dbReference type="RuleBase" id="RU362026"/>
    </source>
</evidence>
<proteinExistence type="inferred from homology"/>
<dbReference type="EMBL" id="SDVB01000253">
    <property type="protein sequence ID" value="RYC10056.1"/>
    <property type="molecule type" value="Genomic_DNA"/>
</dbReference>
<keyword evidence="3 7" id="KW-0808">Transferase</keyword>
<dbReference type="PANTHER" id="PTHR13370">
    <property type="entry name" value="RNA METHYLASE-RELATED"/>
    <property type="match status" value="1"/>
</dbReference>
<sequence>MTDDYDAQKDGFESYNVWIAANRARLLRERCAAARRVEVIGQCELYLGDCMEIMPHLGKVDAVVTDPPYGIRRDQGMGDGGHCGKTGKKRKASRYTGSWDREKPAGEVFDAIVDCGKHIIVWGGQFFTDRLPPSGKWLWWDKQQTMPSYGDGELAWTNLPGEACRKFTYSLNGMIARSETGLHPTQKPVPLMMWCLSFLHHNSSVLDPFMGSGTTGVACAKTGRPFVGIEIDETYFDIACRRIEDAYRQGDMFVSAPKCAEQETEQFGLNLGEVAP</sequence>
<feature type="domain" description="DNA methylase N-4/N-6" evidence="6">
    <location>
        <begin position="179"/>
        <end position="239"/>
    </location>
</feature>
<comment type="caution">
    <text evidence="7">The sequence shown here is derived from an EMBL/GenBank/DDBJ whole genome shotgun (WGS) entry which is preliminary data.</text>
</comment>
<dbReference type="AlphaFoldDB" id="A0A4Q2SVF3"/>
<comment type="similarity">
    <text evidence="1 5">Belongs to the N(4)/N(6)-methyltransferase family.</text>
</comment>
<evidence type="ECO:0000313" key="8">
    <source>
        <dbReference type="Proteomes" id="UP000291088"/>
    </source>
</evidence>
<dbReference type="GO" id="GO:0009007">
    <property type="term" value="F:site-specific DNA-methyltransferase (adenine-specific) activity"/>
    <property type="evidence" value="ECO:0007669"/>
    <property type="project" value="UniProtKB-EC"/>
</dbReference>
<dbReference type="PRINTS" id="PR00508">
    <property type="entry name" value="S21N4MTFRASE"/>
</dbReference>
<dbReference type="Gene3D" id="3.40.50.150">
    <property type="entry name" value="Vaccinia Virus protein VP39"/>
    <property type="match status" value="2"/>
</dbReference>
<gene>
    <name evidence="7" type="ORF">EUU22_18445</name>
</gene>
<dbReference type="GO" id="GO:0032259">
    <property type="term" value="P:methylation"/>
    <property type="evidence" value="ECO:0007669"/>
    <property type="project" value="UniProtKB-KW"/>
</dbReference>
<accession>A0A4Q2SVF3</accession>
<dbReference type="EC" id="2.1.1.-" evidence="5"/>
<organism evidence="7 8">
    <name type="scientific">Ciceribacter ferrooxidans</name>
    <dbReference type="NCBI Taxonomy" id="2509717"/>
    <lineage>
        <taxon>Bacteria</taxon>
        <taxon>Pseudomonadati</taxon>
        <taxon>Pseudomonadota</taxon>
        <taxon>Alphaproteobacteria</taxon>
        <taxon>Hyphomicrobiales</taxon>
        <taxon>Rhizobiaceae</taxon>
        <taxon>Ciceribacter</taxon>
    </lineage>
</organism>
<protein>
    <recommendedName>
        <fullName evidence="5">Methyltransferase</fullName>
        <ecNumber evidence="5">2.1.1.-</ecNumber>
    </recommendedName>
</protein>
<evidence type="ECO:0000313" key="7">
    <source>
        <dbReference type="EMBL" id="RYC10056.1"/>
    </source>
</evidence>
<dbReference type="InterPro" id="IPR001091">
    <property type="entry name" value="RM_Methyltransferase"/>
</dbReference>
<dbReference type="GO" id="GO:0003677">
    <property type="term" value="F:DNA binding"/>
    <property type="evidence" value="ECO:0007669"/>
    <property type="project" value="InterPro"/>
</dbReference>
<dbReference type="OrthoDB" id="9773571at2"/>
<dbReference type="InterPro" id="IPR002052">
    <property type="entry name" value="DNA_methylase_N6_adenine_CS"/>
</dbReference>
<dbReference type="GO" id="GO:0008170">
    <property type="term" value="F:N-methyltransferase activity"/>
    <property type="evidence" value="ECO:0007669"/>
    <property type="project" value="InterPro"/>
</dbReference>
<evidence type="ECO:0000256" key="4">
    <source>
        <dbReference type="ARBA" id="ARBA00047942"/>
    </source>
</evidence>
<evidence type="ECO:0000256" key="1">
    <source>
        <dbReference type="ARBA" id="ARBA00006594"/>
    </source>
</evidence>
<dbReference type="PANTHER" id="PTHR13370:SF3">
    <property type="entry name" value="TRNA (GUANINE(10)-N2)-METHYLTRANSFERASE HOMOLOG"/>
    <property type="match status" value="1"/>
</dbReference>
<dbReference type="Pfam" id="PF01555">
    <property type="entry name" value="N6_N4_Mtase"/>
    <property type="match status" value="1"/>
</dbReference>
<keyword evidence="2 7" id="KW-0489">Methyltransferase</keyword>
<evidence type="ECO:0000256" key="2">
    <source>
        <dbReference type="ARBA" id="ARBA00022603"/>
    </source>
</evidence>
<dbReference type="GO" id="GO:0005737">
    <property type="term" value="C:cytoplasm"/>
    <property type="evidence" value="ECO:0007669"/>
    <property type="project" value="TreeGrafter"/>
</dbReference>
<name>A0A4Q2SVF3_9HYPH</name>
<dbReference type="InterPro" id="IPR002941">
    <property type="entry name" value="DNA_methylase_N4/N6"/>
</dbReference>